<organism evidence="1 2">
    <name type="scientific">Microlunatus spumicola</name>
    <dbReference type="NCBI Taxonomy" id="81499"/>
    <lineage>
        <taxon>Bacteria</taxon>
        <taxon>Bacillati</taxon>
        <taxon>Actinomycetota</taxon>
        <taxon>Actinomycetes</taxon>
        <taxon>Propionibacteriales</taxon>
        <taxon>Propionibacteriaceae</taxon>
        <taxon>Microlunatus</taxon>
    </lineage>
</organism>
<accession>A0ABP6XMT8</accession>
<dbReference type="RefSeq" id="WP_204910459.1">
    <property type="nucleotide sequence ID" value="NZ_BAAAYR010000002.1"/>
</dbReference>
<reference evidence="2" key="1">
    <citation type="journal article" date="2019" name="Int. J. Syst. Evol. Microbiol.">
        <title>The Global Catalogue of Microorganisms (GCM) 10K type strain sequencing project: providing services to taxonomists for standard genome sequencing and annotation.</title>
        <authorList>
            <consortium name="The Broad Institute Genomics Platform"/>
            <consortium name="The Broad Institute Genome Sequencing Center for Infectious Disease"/>
            <person name="Wu L."/>
            <person name="Ma J."/>
        </authorList>
    </citation>
    <scope>NUCLEOTIDE SEQUENCE [LARGE SCALE GENOMIC DNA]</scope>
    <source>
        <strain evidence="2">JCM 16540</strain>
    </source>
</reference>
<evidence type="ECO:0000313" key="2">
    <source>
        <dbReference type="Proteomes" id="UP001500767"/>
    </source>
</evidence>
<evidence type="ECO:0008006" key="3">
    <source>
        <dbReference type="Google" id="ProtNLM"/>
    </source>
</evidence>
<name>A0ABP6XMT8_9ACTN</name>
<dbReference type="Proteomes" id="UP001500767">
    <property type="component" value="Unassembled WGS sequence"/>
</dbReference>
<dbReference type="EMBL" id="BAAAYR010000002">
    <property type="protein sequence ID" value="GAA3567181.1"/>
    <property type="molecule type" value="Genomic_DNA"/>
</dbReference>
<proteinExistence type="predicted"/>
<sequence>MGTVRNLAGAAAVLTVVGWSATGTWASWEGVQPLDLGQVRSGHLALRLSGDGVVQVPPSGGLTSVSPVGLDDAVPAQTTSYELTRLQASALRPGHHVQARVTVGNAGSVGLRYGISRVAASNPTLGAALRLTVWPVGPAGSCPSGADVATPTPVPAPLFAGTLDGAATPVDQALAPGAATDLCLRVGLPTATTDRRTEGTSTSAVLTFSAEQA</sequence>
<evidence type="ECO:0000313" key="1">
    <source>
        <dbReference type="EMBL" id="GAA3567181.1"/>
    </source>
</evidence>
<comment type="caution">
    <text evidence="1">The sequence shown here is derived from an EMBL/GenBank/DDBJ whole genome shotgun (WGS) entry which is preliminary data.</text>
</comment>
<gene>
    <name evidence="1" type="ORF">GCM10022197_24110</name>
</gene>
<keyword evidence="2" id="KW-1185">Reference proteome</keyword>
<protein>
    <recommendedName>
        <fullName evidence="3">SipW-cognate class signal peptide</fullName>
    </recommendedName>
</protein>